<accession>A0ACB7UXI5</accession>
<sequence length="230" mass="24626">MIITSFSFFLSANFSLHKKPHLSPLPIPPNSHSHSQIPPKLPPFPYISMATPFILLLLLAGISPSLAQSCLSDTFSGNQIYTSCNTLPYLNATIHWSYYPDNATIDVAYRAPISSNGWVAWALNPTGQGMIGAQSLIAFSGSDGALQVYSTAISSYNPDVKDGNLSFTVYNKSGELFNGTMTIFATLELPGNSTTVNQVWQAGTLSNGVPAQHPTTGDNMKSAGSIDFLS</sequence>
<evidence type="ECO:0000313" key="2">
    <source>
        <dbReference type="Proteomes" id="UP000827976"/>
    </source>
</evidence>
<protein>
    <submittedName>
        <fullName evidence="1">CBD9-like protein</fullName>
    </submittedName>
</protein>
<dbReference type="Proteomes" id="UP000827976">
    <property type="component" value="Chromosome 13"/>
</dbReference>
<reference evidence="2" key="1">
    <citation type="journal article" date="2022" name="Nat. Commun.">
        <title>Chromosome evolution and the genetic basis of agronomically important traits in greater yam.</title>
        <authorList>
            <person name="Bredeson J.V."/>
            <person name="Lyons J.B."/>
            <person name="Oniyinde I.O."/>
            <person name="Okereke N.R."/>
            <person name="Kolade O."/>
            <person name="Nnabue I."/>
            <person name="Nwadili C.O."/>
            <person name="Hribova E."/>
            <person name="Parker M."/>
            <person name="Nwogha J."/>
            <person name="Shu S."/>
            <person name="Carlson J."/>
            <person name="Kariba R."/>
            <person name="Muthemba S."/>
            <person name="Knop K."/>
            <person name="Barton G.J."/>
            <person name="Sherwood A.V."/>
            <person name="Lopez-Montes A."/>
            <person name="Asiedu R."/>
            <person name="Jamnadass R."/>
            <person name="Muchugi A."/>
            <person name="Goodstein D."/>
            <person name="Egesi C.N."/>
            <person name="Featherston J."/>
            <person name="Asfaw A."/>
            <person name="Simpson G.G."/>
            <person name="Dolezel J."/>
            <person name="Hendre P.S."/>
            <person name="Van Deynze A."/>
            <person name="Kumar P.L."/>
            <person name="Obidiegwu J.E."/>
            <person name="Bhattacharjee R."/>
            <person name="Rokhsar D.S."/>
        </authorList>
    </citation>
    <scope>NUCLEOTIDE SEQUENCE [LARGE SCALE GENOMIC DNA]</scope>
    <source>
        <strain evidence="2">cv. TDa95/00328</strain>
    </source>
</reference>
<proteinExistence type="predicted"/>
<dbReference type="EMBL" id="CM037023">
    <property type="protein sequence ID" value="KAH7665508.1"/>
    <property type="molecule type" value="Genomic_DNA"/>
</dbReference>
<gene>
    <name evidence="1" type="ORF">IHE45_13G038800</name>
</gene>
<organism evidence="1 2">
    <name type="scientific">Dioscorea alata</name>
    <name type="common">Purple yam</name>
    <dbReference type="NCBI Taxonomy" id="55571"/>
    <lineage>
        <taxon>Eukaryota</taxon>
        <taxon>Viridiplantae</taxon>
        <taxon>Streptophyta</taxon>
        <taxon>Embryophyta</taxon>
        <taxon>Tracheophyta</taxon>
        <taxon>Spermatophyta</taxon>
        <taxon>Magnoliopsida</taxon>
        <taxon>Liliopsida</taxon>
        <taxon>Dioscoreales</taxon>
        <taxon>Dioscoreaceae</taxon>
        <taxon>Dioscorea</taxon>
    </lineage>
</organism>
<keyword evidence="2" id="KW-1185">Reference proteome</keyword>
<evidence type="ECO:0000313" key="1">
    <source>
        <dbReference type="EMBL" id="KAH7665508.1"/>
    </source>
</evidence>
<name>A0ACB7UXI5_DIOAL</name>
<comment type="caution">
    <text evidence="1">The sequence shown here is derived from an EMBL/GenBank/DDBJ whole genome shotgun (WGS) entry which is preliminary data.</text>
</comment>